<feature type="transmembrane region" description="Helical" evidence="8">
    <location>
        <begin position="306"/>
        <end position="325"/>
    </location>
</feature>
<dbReference type="GO" id="GO:0010041">
    <property type="term" value="P:response to iron(III) ion"/>
    <property type="evidence" value="ECO:0007669"/>
    <property type="project" value="TreeGrafter"/>
</dbReference>
<dbReference type="InterPro" id="IPR038731">
    <property type="entry name" value="RgtA/B/C-like"/>
</dbReference>
<evidence type="ECO:0000256" key="4">
    <source>
        <dbReference type="ARBA" id="ARBA00022679"/>
    </source>
</evidence>
<dbReference type="PANTHER" id="PTHR33908:SF3">
    <property type="entry name" value="UNDECAPRENYL PHOSPHATE-ALPHA-4-AMINO-4-DEOXY-L-ARABINOSE ARABINOSYL TRANSFERASE"/>
    <property type="match status" value="1"/>
</dbReference>
<evidence type="ECO:0000256" key="1">
    <source>
        <dbReference type="ARBA" id="ARBA00004651"/>
    </source>
</evidence>
<dbReference type="GO" id="GO:0103015">
    <property type="term" value="F:4-amino-4-deoxy-L-arabinose transferase activity"/>
    <property type="evidence" value="ECO:0007669"/>
    <property type="project" value="UniProtKB-EC"/>
</dbReference>
<evidence type="ECO:0000256" key="2">
    <source>
        <dbReference type="ARBA" id="ARBA00022475"/>
    </source>
</evidence>
<dbReference type="EC" id="2.4.2.43" evidence="10"/>
<feature type="transmembrane region" description="Helical" evidence="8">
    <location>
        <begin position="247"/>
        <end position="269"/>
    </location>
</feature>
<evidence type="ECO:0000256" key="8">
    <source>
        <dbReference type="SAM" id="Phobius"/>
    </source>
</evidence>
<sequence length="518" mass="59206">MNKRFAAFFLLLVISINILWGIGSVPLLDPDEPVYAETAREMIEFNDYLSPRIFNEYWYDKPPMYYWLVAGVFKITGASDFSARLPSGILGIATIFMLYLFLKRLSSEDTAFWSAMVLGTCVEFFYLGKAAVTDMTLLFFMTGALLCFLDRKYWAMYVFMGFATLTKGPIGIVFPGTIIFLYLLAMQQLGELKRMHVGWGLLIYLLVAGPWYALMYSVHGQVFIDTFLGFNNITRFTTPEHPSRVVWYYYIPVLVLGLFPWTGLFLSSLKASYTESSGNDFDLMIFMNIWWIFVFIFFTISKTKLVSYIFPLFPPIAIIIGWNISRLLNERYRKTETFIGVSSMLMFLLLACGWVYGGTFFPELITTGRVLGGITALFAIAIGMALLKYKDVKLAVLCHVLAGTVTMFVVFSFILPPLANRLSVKQVAAYYTENCDLTANVYVDKFLRPGFMYYTHIPGEELKPGVGDAYTIPENSINNYIIVRGLEYRRWDETMSGKVQEIYNTGDIYLLHQIKNTP</sequence>
<protein>
    <submittedName>
        <fullName evidence="10">Undecaprenyl phosphate-alpha-4-amino-4-deoxy-L-arabinose arabinosyl transferase</fullName>
        <ecNumber evidence="10">2.4.2.43</ecNumber>
    </submittedName>
</protein>
<feature type="transmembrane region" description="Helical" evidence="8">
    <location>
        <begin position="88"/>
        <end position="105"/>
    </location>
</feature>
<gene>
    <name evidence="10" type="primary">arnT_4</name>
    <name evidence="10" type="ORF">SDC9_12743</name>
</gene>
<feature type="transmembrane region" description="Helical" evidence="8">
    <location>
        <begin position="111"/>
        <end position="128"/>
    </location>
</feature>
<evidence type="ECO:0000313" key="10">
    <source>
        <dbReference type="EMBL" id="MPL67053.1"/>
    </source>
</evidence>
<name>A0A644TJG8_9ZZZZ</name>
<feature type="transmembrane region" description="Helical" evidence="8">
    <location>
        <begin position="281"/>
        <end position="300"/>
    </location>
</feature>
<keyword evidence="3 10" id="KW-0328">Glycosyltransferase</keyword>
<dbReference type="GO" id="GO:0005886">
    <property type="term" value="C:plasma membrane"/>
    <property type="evidence" value="ECO:0007669"/>
    <property type="project" value="UniProtKB-SubCell"/>
</dbReference>
<feature type="transmembrane region" description="Helical" evidence="8">
    <location>
        <begin position="394"/>
        <end position="415"/>
    </location>
</feature>
<keyword evidence="5 8" id="KW-0812">Transmembrane</keyword>
<feature type="transmembrane region" description="Helical" evidence="8">
    <location>
        <begin position="166"/>
        <end position="185"/>
    </location>
</feature>
<evidence type="ECO:0000256" key="7">
    <source>
        <dbReference type="ARBA" id="ARBA00023136"/>
    </source>
</evidence>
<dbReference type="EMBL" id="VSSQ01000035">
    <property type="protein sequence ID" value="MPL67053.1"/>
    <property type="molecule type" value="Genomic_DNA"/>
</dbReference>
<dbReference type="Pfam" id="PF13231">
    <property type="entry name" value="PMT_2"/>
    <property type="match status" value="1"/>
</dbReference>
<comment type="caution">
    <text evidence="10">The sequence shown here is derived from an EMBL/GenBank/DDBJ whole genome shotgun (WGS) entry which is preliminary data.</text>
</comment>
<keyword evidence="7 8" id="KW-0472">Membrane</keyword>
<dbReference type="AlphaFoldDB" id="A0A644TJG8"/>
<reference evidence="10" key="1">
    <citation type="submission" date="2019-08" db="EMBL/GenBank/DDBJ databases">
        <authorList>
            <person name="Kucharzyk K."/>
            <person name="Murdoch R.W."/>
            <person name="Higgins S."/>
            <person name="Loffler F."/>
        </authorList>
    </citation>
    <scope>NUCLEOTIDE SEQUENCE</scope>
</reference>
<dbReference type="GO" id="GO:0008610">
    <property type="term" value="P:lipid biosynthetic process"/>
    <property type="evidence" value="ECO:0007669"/>
    <property type="project" value="UniProtKB-ARBA"/>
</dbReference>
<evidence type="ECO:0000259" key="9">
    <source>
        <dbReference type="Pfam" id="PF13231"/>
    </source>
</evidence>
<dbReference type="PANTHER" id="PTHR33908">
    <property type="entry name" value="MANNOSYLTRANSFERASE YKCB-RELATED"/>
    <property type="match status" value="1"/>
</dbReference>
<feature type="domain" description="Glycosyltransferase RgtA/B/C/D-like" evidence="9">
    <location>
        <begin position="60"/>
        <end position="211"/>
    </location>
</feature>
<accession>A0A644TJG8</accession>
<keyword evidence="6 8" id="KW-1133">Transmembrane helix</keyword>
<feature type="transmembrane region" description="Helical" evidence="8">
    <location>
        <begin position="337"/>
        <end position="356"/>
    </location>
</feature>
<comment type="subcellular location">
    <subcellularLocation>
        <location evidence="1">Cell membrane</location>
        <topology evidence="1">Multi-pass membrane protein</topology>
    </subcellularLocation>
</comment>
<keyword evidence="4 10" id="KW-0808">Transferase</keyword>
<evidence type="ECO:0000256" key="5">
    <source>
        <dbReference type="ARBA" id="ARBA00022692"/>
    </source>
</evidence>
<keyword evidence="2" id="KW-1003">Cell membrane</keyword>
<dbReference type="InterPro" id="IPR050297">
    <property type="entry name" value="LipidA_mod_glycosyltrf_83"/>
</dbReference>
<feature type="transmembrane region" description="Helical" evidence="8">
    <location>
        <begin position="197"/>
        <end position="218"/>
    </location>
</feature>
<organism evidence="10">
    <name type="scientific">bioreactor metagenome</name>
    <dbReference type="NCBI Taxonomy" id="1076179"/>
    <lineage>
        <taxon>unclassified sequences</taxon>
        <taxon>metagenomes</taxon>
        <taxon>ecological metagenomes</taxon>
    </lineage>
</organism>
<evidence type="ECO:0000256" key="6">
    <source>
        <dbReference type="ARBA" id="ARBA00022989"/>
    </source>
</evidence>
<evidence type="ECO:0000256" key="3">
    <source>
        <dbReference type="ARBA" id="ARBA00022676"/>
    </source>
</evidence>
<proteinExistence type="predicted"/>
<feature type="transmembrane region" description="Helical" evidence="8">
    <location>
        <begin position="368"/>
        <end position="387"/>
    </location>
</feature>